<feature type="domain" description="Peptidase S54 GlpG peptidase N-terminal" evidence="9">
    <location>
        <begin position="13"/>
        <end position="95"/>
    </location>
</feature>
<evidence type="ECO:0000259" key="9">
    <source>
        <dbReference type="Pfam" id="PF12122"/>
    </source>
</evidence>
<feature type="domain" description="Peptidase S54 rhomboid" evidence="8">
    <location>
        <begin position="148"/>
        <end position="282"/>
    </location>
</feature>
<comment type="caution">
    <text evidence="10">The sequence shown here is derived from an EMBL/GenBank/DDBJ whole genome shotgun (WGS) entry which is preliminary data.</text>
</comment>
<evidence type="ECO:0000256" key="6">
    <source>
        <dbReference type="ARBA" id="ARBA00023136"/>
    </source>
</evidence>
<keyword evidence="6 7" id="KW-0472">Membrane</keyword>
<feature type="transmembrane region" description="Helical" evidence="7">
    <location>
        <begin position="183"/>
        <end position="199"/>
    </location>
</feature>
<dbReference type="EC" id="3.4.21.105" evidence="10"/>
<dbReference type="Gene3D" id="1.20.1540.10">
    <property type="entry name" value="Rhomboid-like"/>
    <property type="match status" value="1"/>
</dbReference>
<evidence type="ECO:0000313" key="11">
    <source>
        <dbReference type="Proteomes" id="UP001257914"/>
    </source>
</evidence>
<dbReference type="Pfam" id="PF12122">
    <property type="entry name" value="Rhomboid_N"/>
    <property type="match status" value="1"/>
</dbReference>
<dbReference type="InterPro" id="IPR038236">
    <property type="entry name" value="GlpG_N_sf"/>
</dbReference>
<dbReference type="EMBL" id="JAWCUA010000003">
    <property type="protein sequence ID" value="MDU0112247.1"/>
    <property type="molecule type" value="Genomic_DNA"/>
</dbReference>
<keyword evidence="4 7" id="KW-0812">Transmembrane</keyword>
<sequence length="287" mass="32863">METKLPVYHIPTMIVLGELGNKRACQAFSDYLSVKHIRHNVDKSDNRFVISVDPEQYHQSQALFDEFIHNPNQAKFLEASWQVNNPQQTIAFANASSNTNLGLSKIWNSTGWLTKLVTLICISIYIASYIGYFPVIFNALSFSWDFYQPYRLITPMLMHLDTLHLVFNITWWWYLAGKIEKSFGIYVLINLTLFSALFSNSAQSLIVSNNFAGISGVVYALMGFTWLYGRNRPNSEVFLPNNIFIFLLIWMGLGFVDLLPINMANWAHLFGLLAGLLIAQIMTLKKR</sequence>
<evidence type="ECO:0000256" key="2">
    <source>
        <dbReference type="ARBA" id="ARBA00022475"/>
    </source>
</evidence>
<keyword evidence="10" id="KW-0645">Protease</keyword>
<comment type="subcellular location">
    <subcellularLocation>
        <location evidence="1">Membrane</location>
        <topology evidence="1">Multi-pass membrane protein</topology>
    </subcellularLocation>
</comment>
<feature type="transmembrane region" description="Helical" evidence="7">
    <location>
        <begin position="241"/>
        <end position="260"/>
    </location>
</feature>
<dbReference type="InterPro" id="IPR022764">
    <property type="entry name" value="Peptidase_S54_rhomboid_dom"/>
</dbReference>
<evidence type="ECO:0000256" key="3">
    <source>
        <dbReference type="ARBA" id="ARBA00022519"/>
    </source>
</evidence>
<dbReference type="GO" id="GO:0008233">
    <property type="term" value="F:peptidase activity"/>
    <property type="evidence" value="ECO:0007669"/>
    <property type="project" value="UniProtKB-KW"/>
</dbReference>
<evidence type="ECO:0000313" key="10">
    <source>
        <dbReference type="EMBL" id="MDU0112247.1"/>
    </source>
</evidence>
<dbReference type="InterPro" id="IPR022732">
    <property type="entry name" value="Peptidase_S54_GlpG_N"/>
</dbReference>
<dbReference type="Gene3D" id="3.30.70.2350">
    <property type="match status" value="1"/>
</dbReference>
<gene>
    <name evidence="10" type="primary">glpG</name>
    <name evidence="10" type="ORF">RT723_04385</name>
</gene>
<evidence type="ECO:0000256" key="1">
    <source>
        <dbReference type="ARBA" id="ARBA00004141"/>
    </source>
</evidence>
<dbReference type="InterPro" id="IPR023662">
    <property type="entry name" value="Rhomboid_protease_GlpG"/>
</dbReference>
<dbReference type="RefSeq" id="WP_315946008.1">
    <property type="nucleotide sequence ID" value="NZ_JAWCUA010000003.1"/>
</dbReference>
<keyword evidence="5 7" id="KW-1133">Transmembrane helix</keyword>
<feature type="transmembrane region" description="Helical" evidence="7">
    <location>
        <begin position="116"/>
        <end position="137"/>
    </location>
</feature>
<organism evidence="10 11">
    <name type="scientific">Psychrosphaera aquimarina</name>
    <dbReference type="NCBI Taxonomy" id="2044854"/>
    <lineage>
        <taxon>Bacteria</taxon>
        <taxon>Pseudomonadati</taxon>
        <taxon>Pseudomonadota</taxon>
        <taxon>Gammaproteobacteria</taxon>
        <taxon>Alteromonadales</taxon>
        <taxon>Pseudoalteromonadaceae</taxon>
        <taxon>Psychrosphaera</taxon>
    </lineage>
</organism>
<dbReference type="Proteomes" id="UP001257914">
    <property type="component" value="Unassembled WGS sequence"/>
</dbReference>
<protein>
    <submittedName>
        <fullName evidence="10">Rhomboid family intramembrane serine protease GlpG</fullName>
        <ecNumber evidence="10">3.4.21.105</ecNumber>
    </submittedName>
</protein>
<dbReference type="Pfam" id="PF01694">
    <property type="entry name" value="Rhomboid"/>
    <property type="match status" value="1"/>
</dbReference>
<dbReference type="SUPFAM" id="SSF144091">
    <property type="entry name" value="Rhomboid-like"/>
    <property type="match status" value="1"/>
</dbReference>
<evidence type="ECO:0000259" key="8">
    <source>
        <dbReference type="Pfam" id="PF01694"/>
    </source>
</evidence>
<name>A0ABU3QXT8_9GAMM</name>
<dbReference type="PANTHER" id="PTHR43066">
    <property type="entry name" value="RHOMBOID-RELATED PROTEIN"/>
    <property type="match status" value="1"/>
</dbReference>
<dbReference type="GO" id="GO:0006508">
    <property type="term" value="P:proteolysis"/>
    <property type="evidence" value="ECO:0007669"/>
    <property type="project" value="UniProtKB-KW"/>
</dbReference>
<keyword evidence="11" id="KW-1185">Reference proteome</keyword>
<feature type="transmembrane region" description="Helical" evidence="7">
    <location>
        <begin position="157"/>
        <end position="176"/>
    </location>
</feature>
<keyword evidence="3" id="KW-0997">Cell inner membrane</keyword>
<keyword evidence="10" id="KW-0378">Hydrolase</keyword>
<proteinExistence type="predicted"/>
<dbReference type="InterPro" id="IPR035952">
    <property type="entry name" value="Rhomboid-like_sf"/>
</dbReference>
<reference evidence="10 11" key="1">
    <citation type="submission" date="2023-10" db="EMBL/GenBank/DDBJ databases">
        <title>Psychrosphaera aquimaarina strain SW33 isolated from seawater.</title>
        <authorList>
            <person name="Bayburt H."/>
            <person name="Kim J.M."/>
            <person name="Choi B.J."/>
            <person name="Jeon C.O."/>
        </authorList>
    </citation>
    <scope>NUCLEOTIDE SEQUENCE [LARGE SCALE GENOMIC DNA]</scope>
    <source>
        <strain evidence="10 11">KCTC 52743</strain>
    </source>
</reference>
<dbReference type="NCBIfam" id="TIGR04239">
    <property type="entry name" value="rhombo_GlpG"/>
    <property type="match status" value="1"/>
</dbReference>
<keyword evidence="2" id="KW-1003">Cell membrane</keyword>
<feature type="transmembrane region" description="Helical" evidence="7">
    <location>
        <begin position="211"/>
        <end position="229"/>
    </location>
</feature>
<accession>A0ABU3QXT8</accession>
<dbReference type="PANTHER" id="PTHR43066:SF26">
    <property type="entry name" value="RHOMBOID PROTEASE GLPG"/>
    <property type="match status" value="1"/>
</dbReference>
<evidence type="ECO:0000256" key="4">
    <source>
        <dbReference type="ARBA" id="ARBA00022692"/>
    </source>
</evidence>
<evidence type="ECO:0000256" key="5">
    <source>
        <dbReference type="ARBA" id="ARBA00022989"/>
    </source>
</evidence>
<evidence type="ECO:0000256" key="7">
    <source>
        <dbReference type="SAM" id="Phobius"/>
    </source>
</evidence>
<feature type="transmembrane region" description="Helical" evidence="7">
    <location>
        <begin position="266"/>
        <end position="284"/>
    </location>
</feature>